<sequence>MKAIALWVKLSADASKPDTDTDIAVGQGKAGSDKNVTETTAATQEKTGEKLDTKSLHDVVEEDTDIDDVCTTALLLLYLSSMNLKFVALNF</sequence>
<organism evidence="2 3">
    <name type="scientific">Dreissena polymorpha</name>
    <name type="common">Zebra mussel</name>
    <name type="synonym">Mytilus polymorpha</name>
    <dbReference type="NCBI Taxonomy" id="45954"/>
    <lineage>
        <taxon>Eukaryota</taxon>
        <taxon>Metazoa</taxon>
        <taxon>Spiralia</taxon>
        <taxon>Lophotrochozoa</taxon>
        <taxon>Mollusca</taxon>
        <taxon>Bivalvia</taxon>
        <taxon>Autobranchia</taxon>
        <taxon>Heteroconchia</taxon>
        <taxon>Euheterodonta</taxon>
        <taxon>Imparidentia</taxon>
        <taxon>Neoheterodontei</taxon>
        <taxon>Myida</taxon>
        <taxon>Dreissenoidea</taxon>
        <taxon>Dreissenidae</taxon>
        <taxon>Dreissena</taxon>
    </lineage>
</organism>
<dbReference type="EMBL" id="JAIWYP010000009">
    <property type="protein sequence ID" value="KAH3774856.1"/>
    <property type="molecule type" value="Genomic_DNA"/>
</dbReference>
<evidence type="ECO:0000256" key="1">
    <source>
        <dbReference type="SAM" id="MobiDB-lite"/>
    </source>
</evidence>
<evidence type="ECO:0000313" key="2">
    <source>
        <dbReference type="EMBL" id="KAH3774856.1"/>
    </source>
</evidence>
<dbReference type="AlphaFoldDB" id="A0A9D4E7Y3"/>
<name>A0A9D4E7Y3_DREPO</name>
<gene>
    <name evidence="2" type="ORF">DPMN_176249</name>
</gene>
<proteinExistence type="predicted"/>
<dbReference type="Proteomes" id="UP000828390">
    <property type="component" value="Unassembled WGS sequence"/>
</dbReference>
<comment type="caution">
    <text evidence="2">The sequence shown here is derived from an EMBL/GenBank/DDBJ whole genome shotgun (WGS) entry which is preliminary data.</text>
</comment>
<feature type="region of interest" description="Disordered" evidence="1">
    <location>
        <begin position="21"/>
        <end position="48"/>
    </location>
</feature>
<protein>
    <submittedName>
        <fullName evidence="2">Uncharacterized protein</fullName>
    </submittedName>
</protein>
<keyword evidence="3" id="KW-1185">Reference proteome</keyword>
<reference evidence="2" key="2">
    <citation type="submission" date="2020-11" db="EMBL/GenBank/DDBJ databases">
        <authorList>
            <person name="McCartney M.A."/>
            <person name="Auch B."/>
            <person name="Kono T."/>
            <person name="Mallez S."/>
            <person name="Becker A."/>
            <person name="Gohl D.M."/>
            <person name="Silverstein K.A.T."/>
            <person name="Koren S."/>
            <person name="Bechman K.B."/>
            <person name="Herman A."/>
            <person name="Abrahante J.E."/>
            <person name="Garbe J."/>
        </authorList>
    </citation>
    <scope>NUCLEOTIDE SEQUENCE</scope>
    <source>
        <strain evidence="2">Duluth1</strain>
        <tissue evidence="2">Whole animal</tissue>
    </source>
</reference>
<evidence type="ECO:0000313" key="3">
    <source>
        <dbReference type="Proteomes" id="UP000828390"/>
    </source>
</evidence>
<accession>A0A9D4E7Y3</accession>
<reference evidence="2" key="1">
    <citation type="journal article" date="2019" name="bioRxiv">
        <title>The Genome of the Zebra Mussel, Dreissena polymorpha: A Resource for Invasive Species Research.</title>
        <authorList>
            <person name="McCartney M.A."/>
            <person name="Auch B."/>
            <person name="Kono T."/>
            <person name="Mallez S."/>
            <person name="Zhang Y."/>
            <person name="Obille A."/>
            <person name="Becker A."/>
            <person name="Abrahante J.E."/>
            <person name="Garbe J."/>
            <person name="Badalamenti J.P."/>
            <person name="Herman A."/>
            <person name="Mangelson H."/>
            <person name="Liachko I."/>
            <person name="Sullivan S."/>
            <person name="Sone E.D."/>
            <person name="Koren S."/>
            <person name="Silverstein K.A.T."/>
            <person name="Beckman K.B."/>
            <person name="Gohl D.M."/>
        </authorList>
    </citation>
    <scope>NUCLEOTIDE SEQUENCE</scope>
    <source>
        <strain evidence="2">Duluth1</strain>
        <tissue evidence="2">Whole animal</tissue>
    </source>
</reference>